<gene>
    <name evidence="1" type="ORF">EV382_2835</name>
</gene>
<dbReference type="Proteomes" id="UP000293781">
    <property type="component" value="Unassembled WGS sequence"/>
</dbReference>
<evidence type="ECO:0000313" key="1">
    <source>
        <dbReference type="EMBL" id="RZT79616.1"/>
    </source>
</evidence>
<sequence>MIFSRAWRSRMYPGGRPGRLARVLNRIAAAQHSSGFLAPSTWVTLEVVGRRSGRTVAFPLVMTIHDGRRYLVSMLGRRANWVANVRAAGGAATLRCGRREPVRLVEIDVAQRAPILREYLAKAPGARPHFPIDRHSSLAQFAAIASEYPIFLITPVGP</sequence>
<accession>A0A4Q7UEQ5</accession>
<protein>
    <submittedName>
        <fullName evidence="1">Uncharacterized protein DUF385</fullName>
    </submittedName>
</protein>
<evidence type="ECO:0000313" key="2">
    <source>
        <dbReference type="Proteomes" id="UP000293781"/>
    </source>
</evidence>
<reference evidence="1 2" key="1">
    <citation type="submission" date="2019-02" db="EMBL/GenBank/DDBJ databases">
        <title>Sequencing the genomes of 1000 actinobacteria strains.</title>
        <authorList>
            <person name="Klenk H.-P."/>
        </authorList>
    </citation>
    <scope>NUCLEOTIDE SEQUENCE [LARGE SCALE GENOMIC DNA]</scope>
    <source>
        <strain evidence="1 2">DSM 45888</strain>
    </source>
</reference>
<comment type="caution">
    <text evidence="1">The sequence shown here is derived from an EMBL/GenBank/DDBJ whole genome shotgun (WGS) entry which is preliminary data.</text>
</comment>
<dbReference type="InterPro" id="IPR012349">
    <property type="entry name" value="Split_barrel_FMN-bd"/>
</dbReference>
<dbReference type="InterPro" id="IPR004378">
    <property type="entry name" value="F420H2_quin_Rdtase"/>
</dbReference>
<name>A0A4Q7UEQ5_9ACTN</name>
<keyword evidence="2" id="KW-1185">Reference proteome</keyword>
<dbReference type="GO" id="GO:0016491">
    <property type="term" value="F:oxidoreductase activity"/>
    <property type="evidence" value="ECO:0007669"/>
    <property type="project" value="InterPro"/>
</dbReference>
<dbReference type="Gene3D" id="2.30.110.10">
    <property type="entry name" value="Electron Transport, Fmn-binding Protein, Chain A"/>
    <property type="match status" value="1"/>
</dbReference>
<proteinExistence type="predicted"/>
<dbReference type="EMBL" id="SHKK01000001">
    <property type="protein sequence ID" value="RZT79616.1"/>
    <property type="molecule type" value="Genomic_DNA"/>
</dbReference>
<dbReference type="Pfam" id="PF04075">
    <property type="entry name" value="F420H2_quin_red"/>
    <property type="match status" value="1"/>
</dbReference>
<organism evidence="1 2">
    <name type="scientific">Micromonospora violae</name>
    <dbReference type="NCBI Taxonomy" id="1278207"/>
    <lineage>
        <taxon>Bacteria</taxon>
        <taxon>Bacillati</taxon>
        <taxon>Actinomycetota</taxon>
        <taxon>Actinomycetes</taxon>
        <taxon>Micromonosporales</taxon>
        <taxon>Micromonosporaceae</taxon>
        <taxon>Micromonospora</taxon>
    </lineage>
</organism>
<dbReference type="AlphaFoldDB" id="A0A4Q7UEQ5"/>